<comment type="caution">
    <text evidence="1">The sequence shown here is derived from an EMBL/GenBank/DDBJ whole genome shotgun (WGS) entry which is preliminary data.</text>
</comment>
<dbReference type="AlphaFoldDB" id="A0A8J4V297"/>
<accession>A0A8J4V297</accession>
<evidence type="ECO:0000313" key="1">
    <source>
        <dbReference type="EMBL" id="KAF5908465.1"/>
    </source>
</evidence>
<protein>
    <submittedName>
        <fullName evidence="1">Uncharacterized protein</fullName>
    </submittedName>
</protein>
<name>A0A8J4V297_CLAMG</name>
<reference evidence="1" key="1">
    <citation type="submission" date="2020-07" db="EMBL/GenBank/DDBJ databases">
        <title>Clarias magur genome sequencing, assembly and annotation.</title>
        <authorList>
            <person name="Kushwaha B."/>
            <person name="Kumar R."/>
            <person name="Das P."/>
            <person name="Joshi C.G."/>
            <person name="Kumar D."/>
            <person name="Nagpure N.S."/>
            <person name="Pandey M."/>
            <person name="Agarwal S."/>
            <person name="Srivastava S."/>
            <person name="Singh M."/>
            <person name="Sahoo L."/>
            <person name="Jayasankar P."/>
            <person name="Meher P.K."/>
            <person name="Koringa P.G."/>
            <person name="Iquebal M.A."/>
            <person name="Das S.P."/>
            <person name="Bit A."/>
            <person name="Patnaik S."/>
            <person name="Patel N."/>
            <person name="Shah T.M."/>
            <person name="Hinsu A."/>
            <person name="Jena J.K."/>
        </authorList>
    </citation>
    <scope>NUCLEOTIDE SEQUENCE</scope>
    <source>
        <strain evidence="1">CIFAMagur01</strain>
        <tissue evidence="1">Testis</tissue>
    </source>
</reference>
<dbReference type="Proteomes" id="UP000727407">
    <property type="component" value="Unassembled WGS sequence"/>
</dbReference>
<evidence type="ECO:0000313" key="2">
    <source>
        <dbReference type="Proteomes" id="UP000727407"/>
    </source>
</evidence>
<proteinExistence type="predicted"/>
<dbReference type="EMBL" id="QNUK01000013">
    <property type="protein sequence ID" value="KAF5908465.1"/>
    <property type="molecule type" value="Genomic_DNA"/>
</dbReference>
<organism evidence="1 2">
    <name type="scientific">Clarias magur</name>
    <name type="common">Asian catfish</name>
    <name type="synonym">Macropteronotus magur</name>
    <dbReference type="NCBI Taxonomy" id="1594786"/>
    <lineage>
        <taxon>Eukaryota</taxon>
        <taxon>Metazoa</taxon>
        <taxon>Chordata</taxon>
        <taxon>Craniata</taxon>
        <taxon>Vertebrata</taxon>
        <taxon>Euteleostomi</taxon>
        <taxon>Actinopterygii</taxon>
        <taxon>Neopterygii</taxon>
        <taxon>Teleostei</taxon>
        <taxon>Ostariophysi</taxon>
        <taxon>Siluriformes</taxon>
        <taxon>Clariidae</taxon>
        <taxon>Clarias</taxon>
    </lineage>
</organism>
<keyword evidence="2" id="KW-1185">Reference proteome</keyword>
<gene>
    <name evidence="1" type="ORF">DAT39_001833</name>
</gene>
<sequence>MLILYCWADVLNSLMVHKWQVKVSVCETVRCCTNDSYSLIDSGSDQNIISVTRVRVHSVSE</sequence>